<evidence type="ECO:0000256" key="7">
    <source>
        <dbReference type="SAM" id="Phobius"/>
    </source>
</evidence>
<dbReference type="InterPro" id="IPR029044">
    <property type="entry name" value="Nucleotide-diphossugar_trans"/>
</dbReference>
<dbReference type="GeneID" id="92831866"/>
<organism evidence="9 10">
    <name type="scientific">Coprococcus eutactus</name>
    <dbReference type="NCBI Taxonomy" id="33043"/>
    <lineage>
        <taxon>Bacteria</taxon>
        <taxon>Bacillati</taxon>
        <taxon>Bacillota</taxon>
        <taxon>Clostridia</taxon>
        <taxon>Lachnospirales</taxon>
        <taxon>Lachnospiraceae</taxon>
        <taxon>Coprococcus</taxon>
    </lineage>
</organism>
<evidence type="ECO:0000256" key="5">
    <source>
        <dbReference type="ARBA" id="ARBA00022989"/>
    </source>
</evidence>
<comment type="caution">
    <text evidence="9">The sequence shown here is derived from an EMBL/GenBank/DDBJ whole genome shotgun (WGS) entry which is preliminary data.</text>
</comment>
<dbReference type="PANTHER" id="PTHR48090:SF1">
    <property type="entry name" value="PROPHAGE BACTOPRENOL GLUCOSYL TRANSFERASE HOMOLOG"/>
    <property type="match status" value="1"/>
</dbReference>
<dbReference type="AlphaFoldDB" id="A0A412IH21"/>
<dbReference type="EMBL" id="QRVK01000054">
    <property type="protein sequence ID" value="RGS36393.1"/>
    <property type="molecule type" value="Genomic_DNA"/>
</dbReference>
<feature type="domain" description="Glycosyltransferase 2-like" evidence="8">
    <location>
        <begin position="7"/>
        <end position="176"/>
    </location>
</feature>
<keyword evidence="3 9" id="KW-0808">Transferase</keyword>
<keyword evidence="4 7" id="KW-0812">Transmembrane</keyword>
<keyword evidence="5 7" id="KW-1133">Transmembrane helix</keyword>
<dbReference type="InterPro" id="IPR001173">
    <property type="entry name" value="Glyco_trans_2-like"/>
</dbReference>
<dbReference type="CDD" id="cd04187">
    <property type="entry name" value="DPM1_like_bac"/>
    <property type="match status" value="1"/>
</dbReference>
<reference evidence="9 10" key="1">
    <citation type="submission" date="2018-08" db="EMBL/GenBank/DDBJ databases">
        <title>A genome reference for cultivated species of the human gut microbiota.</title>
        <authorList>
            <person name="Zou Y."/>
            <person name="Xue W."/>
            <person name="Luo G."/>
        </authorList>
    </citation>
    <scope>NUCLEOTIDE SEQUENCE [LARGE SCALE GENOMIC DNA]</scope>
    <source>
        <strain evidence="9 10">AF22-21</strain>
    </source>
</reference>
<feature type="transmembrane region" description="Helical" evidence="7">
    <location>
        <begin position="273"/>
        <end position="294"/>
    </location>
</feature>
<dbReference type="SUPFAM" id="SSF53448">
    <property type="entry name" value="Nucleotide-diphospho-sugar transferases"/>
    <property type="match status" value="1"/>
</dbReference>
<evidence type="ECO:0000256" key="1">
    <source>
        <dbReference type="ARBA" id="ARBA00004141"/>
    </source>
</evidence>
<dbReference type="GO" id="GO:0016757">
    <property type="term" value="F:glycosyltransferase activity"/>
    <property type="evidence" value="ECO:0007669"/>
    <property type="project" value="UniProtKB-KW"/>
</dbReference>
<dbReference type="PANTHER" id="PTHR48090">
    <property type="entry name" value="UNDECAPRENYL-PHOSPHATE 4-DEOXY-4-FORMAMIDO-L-ARABINOSE TRANSFERASE-RELATED"/>
    <property type="match status" value="1"/>
</dbReference>
<dbReference type="OrthoDB" id="9807778at2"/>
<dbReference type="Pfam" id="PF00535">
    <property type="entry name" value="Glycos_transf_2"/>
    <property type="match status" value="1"/>
</dbReference>
<name>A0A412IH21_9FIRM</name>
<proteinExistence type="predicted"/>
<evidence type="ECO:0000313" key="9">
    <source>
        <dbReference type="EMBL" id="RGS36393.1"/>
    </source>
</evidence>
<accession>A0A412IH21</accession>
<protein>
    <submittedName>
        <fullName evidence="9">Glycosyltransferase</fullName>
    </submittedName>
</protein>
<keyword evidence="6 7" id="KW-0472">Membrane</keyword>
<evidence type="ECO:0000313" key="10">
    <source>
        <dbReference type="Proteomes" id="UP000283295"/>
    </source>
</evidence>
<gene>
    <name evidence="9" type="ORF">DWX94_13070</name>
</gene>
<dbReference type="Proteomes" id="UP000283295">
    <property type="component" value="Unassembled WGS sequence"/>
</dbReference>
<dbReference type="RefSeq" id="WP_004848938.1">
    <property type="nucleotide sequence ID" value="NZ_CABIWG010000004.1"/>
</dbReference>
<evidence type="ECO:0000259" key="8">
    <source>
        <dbReference type="Pfam" id="PF00535"/>
    </source>
</evidence>
<dbReference type="Gene3D" id="3.90.550.10">
    <property type="entry name" value="Spore Coat Polysaccharide Biosynthesis Protein SpsA, Chain A"/>
    <property type="match status" value="1"/>
</dbReference>
<comment type="subcellular location">
    <subcellularLocation>
        <location evidence="1">Membrane</location>
        <topology evidence="1">Multi-pass membrane protein</topology>
    </subcellularLocation>
</comment>
<dbReference type="InterPro" id="IPR050256">
    <property type="entry name" value="Glycosyltransferase_2"/>
</dbReference>
<dbReference type="GO" id="GO:0005886">
    <property type="term" value="C:plasma membrane"/>
    <property type="evidence" value="ECO:0007669"/>
    <property type="project" value="TreeGrafter"/>
</dbReference>
<sequence>MADILYIVIPCFNEEEVLTETTKRLTEKMRKMMESGKIADSSRILYVDDGSTDSTWHLIDRLYMDNGLVTGIKLSRNKGHQNALLAGLFEAADHADMIVSMDSDLQDDIDVLDSFVDEYYNGSEIVYGVRKSRKKDSWFKRTTAVAFYKLMRAMGVEIVYNHADYRLMSKRAVDELKNYKEVNLFLRGIIPLIGFETSTVEYDRGERFAGKSKYPLKKMIYFAIDGITSTSVRPIRMITMFGLLCILFSIIYGIYVIIGHVAGGTVQGWTTSVLLICFFGGAQIMCTGIVGEYVGKIYLETKARPRFIIEEKLTDDSKNK</sequence>
<evidence type="ECO:0000256" key="6">
    <source>
        <dbReference type="ARBA" id="ARBA00023136"/>
    </source>
</evidence>
<feature type="transmembrane region" description="Helical" evidence="7">
    <location>
        <begin position="241"/>
        <end position="261"/>
    </location>
</feature>
<keyword evidence="2" id="KW-0328">Glycosyltransferase</keyword>
<evidence type="ECO:0000256" key="2">
    <source>
        <dbReference type="ARBA" id="ARBA00022676"/>
    </source>
</evidence>
<evidence type="ECO:0000256" key="3">
    <source>
        <dbReference type="ARBA" id="ARBA00022679"/>
    </source>
</evidence>
<evidence type="ECO:0000256" key="4">
    <source>
        <dbReference type="ARBA" id="ARBA00022692"/>
    </source>
</evidence>